<proteinExistence type="predicted"/>
<evidence type="ECO:0000313" key="3">
    <source>
        <dbReference type="Proteomes" id="UP001310594"/>
    </source>
</evidence>
<dbReference type="AlphaFoldDB" id="A0AAN7VVP4"/>
<protein>
    <submittedName>
        <fullName evidence="2">Uncharacterized protein</fullName>
    </submittedName>
</protein>
<comment type="caution">
    <text evidence="2">The sequence shown here is derived from an EMBL/GenBank/DDBJ whole genome shotgun (WGS) entry which is preliminary data.</text>
</comment>
<accession>A0AAN7VVP4</accession>
<reference evidence="2" key="1">
    <citation type="submission" date="2023-08" db="EMBL/GenBank/DDBJ databases">
        <title>Black Yeasts Isolated from many extreme environments.</title>
        <authorList>
            <person name="Coleine C."/>
            <person name="Stajich J.E."/>
            <person name="Selbmann L."/>
        </authorList>
    </citation>
    <scope>NUCLEOTIDE SEQUENCE</scope>
    <source>
        <strain evidence="2">CCFEE 5810</strain>
    </source>
</reference>
<dbReference type="EMBL" id="JAVRQU010000027">
    <property type="protein sequence ID" value="KAK5690070.1"/>
    <property type="molecule type" value="Genomic_DNA"/>
</dbReference>
<sequence length="285" mass="31220">MGSRNNVSHMGSQPYGQVTEPTMPYGSYPSPVQRYAEPGPYHYHGFNQGESLCDRQPTTQHDQQNVSPYCNGTTSPIDAPLAIDPVLLQLDIWPSYAQAAQLPTHRFAVYQPSRPMNKLSPRSSAIQPALSSHVDHSQRLPVQLSMHGQPAILLPRHVQHAQANVLLGDYLLPTSVDAPPYRAGQRNDVQPRMQSLVPMYRTGSGTGSSTTSGRRPKYEILSSSSITSAAFMANAITIARYVAKASCTRRMSSAMFATHMTLHVHTSARGLLADILLRASSVERT</sequence>
<evidence type="ECO:0000256" key="1">
    <source>
        <dbReference type="SAM" id="MobiDB-lite"/>
    </source>
</evidence>
<feature type="region of interest" description="Disordered" evidence="1">
    <location>
        <begin position="1"/>
        <end position="21"/>
    </location>
</feature>
<gene>
    <name evidence="2" type="ORF">LTR97_012555</name>
</gene>
<organism evidence="2 3">
    <name type="scientific">Elasticomyces elasticus</name>
    <dbReference type="NCBI Taxonomy" id="574655"/>
    <lineage>
        <taxon>Eukaryota</taxon>
        <taxon>Fungi</taxon>
        <taxon>Dikarya</taxon>
        <taxon>Ascomycota</taxon>
        <taxon>Pezizomycotina</taxon>
        <taxon>Dothideomycetes</taxon>
        <taxon>Dothideomycetidae</taxon>
        <taxon>Mycosphaerellales</taxon>
        <taxon>Teratosphaeriaceae</taxon>
        <taxon>Elasticomyces</taxon>
    </lineage>
</organism>
<name>A0AAN7VVP4_9PEZI</name>
<feature type="compositionally biased region" description="Polar residues" evidence="1">
    <location>
        <begin position="1"/>
        <end position="20"/>
    </location>
</feature>
<evidence type="ECO:0000313" key="2">
    <source>
        <dbReference type="EMBL" id="KAK5690070.1"/>
    </source>
</evidence>
<dbReference type="Proteomes" id="UP001310594">
    <property type="component" value="Unassembled WGS sequence"/>
</dbReference>